<dbReference type="EMBL" id="KI694938">
    <property type="protein sequence ID" value="ETM38171.1"/>
    <property type="molecule type" value="Genomic_DNA"/>
</dbReference>
<protein>
    <submittedName>
        <fullName evidence="1">Uncharacterized protein</fullName>
    </submittedName>
</protein>
<dbReference type="AlphaFoldDB" id="W2MP74"/>
<reference evidence="1" key="1">
    <citation type="submission" date="2013-11" db="EMBL/GenBank/DDBJ databases">
        <title>The Genome Sequence of Phytophthora parasitica IAC_01/95.</title>
        <authorList>
            <consortium name="The Broad Institute Genomics Platform"/>
            <person name="Russ C."/>
            <person name="Tyler B."/>
            <person name="Panabieres F."/>
            <person name="Shan W."/>
            <person name="Tripathy S."/>
            <person name="Grunwald N."/>
            <person name="Machado M."/>
            <person name="Johnson C.S."/>
            <person name="Arredondo F."/>
            <person name="Hong C."/>
            <person name="Coffey M."/>
            <person name="Young S.K."/>
            <person name="Zeng Q."/>
            <person name="Gargeya S."/>
            <person name="Fitzgerald M."/>
            <person name="Abouelleil A."/>
            <person name="Alvarado L."/>
            <person name="Chapman S.B."/>
            <person name="Gainer-Dewar J."/>
            <person name="Goldberg J."/>
            <person name="Griggs A."/>
            <person name="Gujja S."/>
            <person name="Hansen M."/>
            <person name="Howarth C."/>
            <person name="Imamovic A."/>
            <person name="Ireland A."/>
            <person name="Larimer J."/>
            <person name="McCowan C."/>
            <person name="Murphy C."/>
            <person name="Pearson M."/>
            <person name="Poon T.W."/>
            <person name="Priest M."/>
            <person name="Roberts A."/>
            <person name="Saif S."/>
            <person name="Shea T."/>
            <person name="Sykes S."/>
            <person name="Wortman J."/>
            <person name="Nusbaum C."/>
            <person name="Birren B."/>
        </authorList>
    </citation>
    <scope>NUCLEOTIDE SEQUENCE [LARGE SCALE GENOMIC DNA]</scope>
    <source>
        <strain evidence="1">IAC_01/95</strain>
    </source>
</reference>
<proteinExistence type="predicted"/>
<evidence type="ECO:0000313" key="1">
    <source>
        <dbReference type="EMBL" id="ETM38171.1"/>
    </source>
</evidence>
<gene>
    <name evidence="1" type="ORF">L914_15455</name>
</gene>
<sequence length="53" mass="5660">MLSHTPVLAVSLSLDLVVKRGSLAFVNGSINIGLKGVLLRLWTVPRAMAIFPS</sequence>
<dbReference type="Proteomes" id="UP000054532">
    <property type="component" value="Unassembled WGS sequence"/>
</dbReference>
<organism evidence="1">
    <name type="scientific">Phytophthora nicotianae</name>
    <name type="common">Potato buckeye rot agent</name>
    <name type="synonym">Phytophthora parasitica</name>
    <dbReference type="NCBI Taxonomy" id="4792"/>
    <lineage>
        <taxon>Eukaryota</taxon>
        <taxon>Sar</taxon>
        <taxon>Stramenopiles</taxon>
        <taxon>Oomycota</taxon>
        <taxon>Peronosporomycetes</taxon>
        <taxon>Peronosporales</taxon>
        <taxon>Peronosporaceae</taxon>
        <taxon>Phytophthora</taxon>
    </lineage>
</organism>
<name>W2MP74_PHYNI</name>
<accession>W2MP74</accession>